<sequence>MNSRKALVLHKSEWDRIRRMHNDVKINSYGDYMKSLNEISQSWIKSWPDTEEGHVNLVQKRIKVQKDKNLAFMKEYISKQKVGYNKDSIKRARELIFNDSCYGRQLISAFLESKTFEERDAQIEFQNKSIAEAKRDNTSFLCNSIESAEEMERKENLGIIKQKIKNKEAAEINKMLIETNREKTKDIKDESMQDDLYHKRLLAIENLEKEKKIIDTRKEIERFMEEQADIKERKRQEEEETLQKIEMIRQNQDRIACKIHNINNKLIRERHNNMTEKVYEQLKVLKDKERERYDKFIEAGVQRKLILEA</sequence>
<organism evidence="2 3">
    <name type="scientific">Leptosia nina</name>
    <dbReference type="NCBI Taxonomy" id="320188"/>
    <lineage>
        <taxon>Eukaryota</taxon>
        <taxon>Metazoa</taxon>
        <taxon>Ecdysozoa</taxon>
        <taxon>Arthropoda</taxon>
        <taxon>Hexapoda</taxon>
        <taxon>Insecta</taxon>
        <taxon>Pterygota</taxon>
        <taxon>Neoptera</taxon>
        <taxon>Endopterygota</taxon>
        <taxon>Lepidoptera</taxon>
        <taxon>Glossata</taxon>
        <taxon>Ditrysia</taxon>
        <taxon>Papilionoidea</taxon>
        <taxon>Pieridae</taxon>
        <taxon>Pierinae</taxon>
        <taxon>Leptosia</taxon>
    </lineage>
</organism>
<comment type="caution">
    <text evidence="2">The sequence shown here is derived from an EMBL/GenBank/DDBJ whole genome shotgun (WGS) entry which is preliminary data.</text>
</comment>
<evidence type="ECO:0000313" key="3">
    <source>
        <dbReference type="Proteomes" id="UP001497472"/>
    </source>
</evidence>
<protein>
    <submittedName>
        <fullName evidence="2">Uncharacterized protein</fullName>
    </submittedName>
</protein>
<dbReference type="PANTHER" id="PTHR28663">
    <property type="entry name" value="COILED-COIL DOMAIN-CONTAINING PROTEIN 173"/>
    <property type="match status" value="1"/>
</dbReference>
<dbReference type="PANTHER" id="PTHR28663:SF1">
    <property type="entry name" value="CILIA- AND FLAGELLA- ASSOCIATED PROTEIN 210"/>
    <property type="match status" value="1"/>
</dbReference>
<proteinExistence type="predicted"/>
<keyword evidence="3" id="KW-1185">Reference proteome</keyword>
<keyword evidence="1" id="KW-0175">Coiled coil</keyword>
<evidence type="ECO:0000313" key="2">
    <source>
        <dbReference type="EMBL" id="CAK1555736.1"/>
    </source>
</evidence>
<evidence type="ECO:0000256" key="1">
    <source>
        <dbReference type="SAM" id="Coils"/>
    </source>
</evidence>
<accession>A0AAV1K1W6</accession>
<gene>
    <name evidence="2" type="ORF">LNINA_LOCUS14530</name>
</gene>
<dbReference type="AlphaFoldDB" id="A0AAV1K1W6"/>
<dbReference type="InterPro" id="IPR039986">
    <property type="entry name" value="CFAP210"/>
</dbReference>
<feature type="coiled-coil region" evidence="1">
    <location>
        <begin position="206"/>
        <end position="251"/>
    </location>
</feature>
<dbReference type="Proteomes" id="UP001497472">
    <property type="component" value="Unassembled WGS sequence"/>
</dbReference>
<dbReference type="EMBL" id="CAVLEF010000280">
    <property type="protein sequence ID" value="CAK1555736.1"/>
    <property type="molecule type" value="Genomic_DNA"/>
</dbReference>
<name>A0AAV1K1W6_9NEOP</name>
<reference evidence="2 3" key="1">
    <citation type="submission" date="2023-11" db="EMBL/GenBank/DDBJ databases">
        <authorList>
            <person name="Okamura Y."/>
        </authorList>
    </citation>
    <scope>NUCLEOTIDE SEQUENCE [LARGE SCALE GENOMIC DNA]</scope>
</reference>